<comment type="caution">
    <text evidence="7">The sequence shown here is derived from an EMBL/GenBank/DDBJ whole genome shotgun (WGS) entry which is preliminary data.</text>
</comment>
<evidence type="ECO:0000256" key="4">
    <source>
        <dbReference type="ARBA" id="ARBA00022989"/>
    </source>
</evidence>
<dbReference type="PANTHER" id="PTHR23501">
    <property type="entry name" value="MAJOR FACILITATOR SUPERFAMILY"/>
    <property type="match status" value="1"/>
</dbReference>
<gene>
    <name evidence="7" type="ORF">CH35J_011003</name>
</gene>
<evidence type="ECO:0000256" key="1">
    <source>
        <dbReference type="ARBA" id="ARBA00004141"/>
    </source>
</evidence>
<evidence type="ECO:0000256" key="2">
    <source>
        <dbReference type="ARBA" id="ARBA00007520"/>
    </source>
</evidence>
<keyword evidence="5 6" id="KW-0472">Membrane</keyword>
<dbReference type="InterPro" id="IPR036259">
    <property type="entry name" value="MFS_trans_sf"/>
</dbReference>
<proteinExistence type="inferred from homology"/>
<dbReference type="Proteomes" id="UP000305883">
    <property type="component" value="Unassembled WGS sequence"/>
</dbReference>
<feature type="transmembrane region" description="Helical" evidence="6">
    <location>
        <begin position="12"/>
        <end position="32"/>
    </location>
</feature>
<dbReference type="OrthoDB" id="10021397at2759"/>
<reference evidence="7 8" key="1">
    <citation type="journal article" date="2019" name="Genome Biol. Evol.">
        <title>Genomic Plasticity Mediated by Transposable Elements in the Plant Pathogenic Fungus Colletotrichum higginsianum.</title>
        <authorList>
            <person name="Tsushima A."/>
            <person name="Gan P."/>
            <person name="Kumakura N."/>
            <person name="Narusaka M."/>
            <person name="Takano Y."/>
            <person name="Narusaka Y."/>
            <person name="Shirasu K."/>
        </authorList>
    </citation>
    <scope>NUCLEOTIDE SEQUENCE [LARGE SCALE GENOMIC DNA]</scope>
    <source>
        <strain evidence="7 8">MAFF305635-RFP</strain>
    </source>
</reference>
<dbReference type="GO" id="GO:0022857">
    <property type="term" value="F:transmembrane transporter activity"/>
    <property type="evidence" value="ECO:0007669"/>
    <property type="project" value="TreeGrafter"/>
</dbReference>
<dbReference type="SUPFAM" id="SSF103473">
    <property type="entry name" value="MFS general substrate transporter"/>
    <property type="match status" value="1"/>
</dbReference>
<comment type="similarity">
    <text evidence="2">Belongs to the major facilitator superfamily. TCR/Tet family.</text>
</comment>
<evidence type="ECO:0000256" key="3">
    <source>
        <dbReference type="ARBA" id="ARBA00022692"/>
    </source>
</evidence>
<feature type="transmembrane region" description="Helical" evidence="6">
    <location>
        <begin position="95"/>
        <end position="116"/>
    </location>
</feature>
<protein>
    <submittedName>
        <fullName evidence="7">Efflux pump roqT</fullName>
    </submittedName>
</protein>
<evidence type="ECO:0000313" key="8">
    <source>
        <dbReference type="Proteomes" id="UP000305883"/>
    </source>
</evidence>
<name>A0A4T0VIB1_9PEZI</name>
<dbReference type="GO" id="GO:0005886">
    <property type="term" value="C:plasma membrane"/>
    <property type="evidence" value="ECO:0007669"/>
    <property type="project" value="TreeGrafter"/>
</dbReference>
<sequence length="121" mass="12655">MAGWQDTVIKQPFILSVSISAAFTGAFIEWTGKYMPSVYSGGVLLCVGAGLLFNLVPEPVWAKIIGYQIVAGTGVGFNFEGPLLAVQAVMGVDHVATVTATIGFIQTILAAVSIVISSVMF</sequence>
<feature type="transmembrane region" description="Helical" evidence="6">
    <location>
        <begin position="38"/>
        <end position="57"/>
    </location>
</feature>
<organism evidence="7 8">
    <name type="scientific">Colletotrichum higginsianum</name>
    <dbReference type="NCBI Taxonomy" id="80884"/>
    <lineage>
        <taxon>Eukaryota</taxon>
        <taxon>Fungi</taxon>
        <taxon>Dikarya</taxon>
        <taxon>Ascomycota</taxon>
        <taxon>Pezizomycotina</taxon>
        <taxon>Sordariomycetes</taxon>
        <taxon>Hypocreomycetidae</taxon>
        <taxon>Glomerellales</taxon>
        <taxon>Glomerellaceae</taxon>
        <taxon>Colletotrichum</taxon>
        <taxon>Colletotrichum destructivum species complex</taxon>
    </lineage>
</organism>
<keyword evidence="4 6" id="KW-1133">Transmembrane helix</keyword>
<dbReference type="AlphaFoldDB" id="A0A4T0VIB1"/>
<dbReference type="EMBL" id="MWPZ01000009">
    <property type="protein sequence ID" value="TIC91576.1"/>
    <property type="molecule type" value="Genomic_DNA"/>
</dbReference>
<feature type="transmembrane region" description="Helical" evidence="6">
    <location>
        <begin position="69"/>
        <end position="89"/>
    </location>
</feature>
<accession>A0A4T0VIB1</accession>
<keyword evidence="3 6" id="KW-0812">Transmembrane</keyword>
<evidence type="ECO:0000256" key="6">
    <source>
        <dbReference type="SAM" id="Phobius"/>
    </source>
</evidence>
<comment type="subcellular location">
    <subcellularLocation>
        <location evidence="1">Membrane</location>
        <topology evidence="1">Multi-pass membrane protein</topology>
    </subcellularLocation>
</comment>
<evidence type="ECO:0000256" key="5">
    <source>
        <dbReference type="ARBA" id="ARBA00023136"/>
    </source>
</evidence>
<dbReference type="PANTHER" id="PTHR23501:SF102">
    <property type="entry name" value="DRUG TRANSPORTER, PUTATIVE (AFU_ORTHOLOGUE AFUA_3G08530)-RELATED"/>
    <property type="match status" value="1"/>
</dbReference>
<evidence type="ECO:0000313" key="7">
    <source>
        <dbReference type="EMBL" id="TIC91576.1"/>
    </source>
</evidence>